<accession>A0A0E9NBR9</accession>
<proteinExistence type="predicted"/>
<dbReference type="EMBL" id="BACD03000008">
    <property type="protein sequence ID" value="GAO47284.1"/>
    <property type="molecule type" value="Genomic_DNA"/>
</dbReference>
<reference evidence="1 2" key="3">
    <citation type="journal article" date="2015" name="Genome Announc.">
        <title>Draft Genome Sequence of the Archiascomycetous Yeast Saitoella complicata.</title>
        <authorList>
            <person name="Yamauchi K."/>
            <person name="Kondo S."/>
            <person name="Hamamoto M."/>
            <person name="Takahashi Y."/>
            <person name="Ogura Y."/>
            <person name="Hayashi T."/>
            <person name="Nishida H."/>
        </authorList>
    </citation>
    <scope>NUCLEOTIDE SEQUENCE [LARGE SCALE GENOMIC DNA]</scope>
    <source>
        <strain evidence="1 2">NRRL Y-17804</strain>
    </source>
</reference>
<reference evidence="1 2" key="1">
    <citation type="journal article" date="2011" name="J. Gen. Appl. Microbiol.">
        <title>Draft genome sequencing of the enigmatic yeast Saitoella complicata.</title>
        <authorList>
            <person name="Nishida H."/>
            <person name="Hamamoto M."/>
            <person name="Sugiyama J."/>
        </authorList>
    </citation>
    <scope>NUCLEOTIDE SEQUENCE [LARGE SCALE GENOMIC DNA]</scope>
    <source>
        <strain evidence="1 2">NRRL Y-17804</strain>
    </source>
</reference>
<gene>
    <name evidence="1" type="ORF">G7K_1494-t1</name>
</gene>
<keyword evidence="2" id="KW-1185">Reference proteome</keyword>
<evidence type="ECO:0000313" key="1">
    <source>
        <dbReference type="EMBL" id="GAO47284.1"/>
    </source>
</evidence>
<comment type="caution">
    <text evidence="1">The sequence shown here is derived from an EMBL/GenBank/DDBJ whole genome shotgun (WGS) entry which is preliminary data.</text>
</comment>
<protein>
    <submittedName>
        <fullName evidence="1">Uncharacterized protein</fullName>
    </submittedName>
</protein>
<dbReference type="Proteomes" id="UP000033140">
    <property type="component" value="Unassembled WGS sequence"/>
</dbReference>
<name>A0A0E9NBR9_SAICN</name>
<evidence type="ECO:0000313" key="2">
    <source>
        <dbReference type="Proteomes" id="UP000033140"/>
    </source>
</evidence>
<sequence length="499" mass="52588">MPSNDPAPTKCLTSDSIAKLNDICLPLTPYRMIPIHQLLLPTLHIPRSVESGPKERVTAKPLSLHTIIKVSPREHILLQMIREPRRLSLVETKLTAESLIRHSTILELRQNQLAVRDEEGAGGVSVVGCVRGLSVRDAVEVVCKDGGLREDCRGGFGGGKGGGVTQRPHIIELLALEGSGVNVDETRCVSQGRFSNESVGTHLGDDVEEVEGFVDGGAVGLLEGCDMGLTIDCDEVRGECTLYATVDTELLECLGVLRHGKHCAHARVELQVNLITNTCIPPCILRHPHHLLGRTGTLDDTSGLGEDRLSALEGLDVVLGDVTGVVAVNGGDTILAQGLGESSNGAPLDVQTGGDDEVVVGNRVTRPSSNLVRRGIDLGDISVVELDICGDEGSQGTVQVSLVGETGTDQSPSGLVVVNGGTVDNRDIILLQRQGTGRLGFTSVGIEKLVCDVDTTRTATDDDNLVVGRGMANGRCNGCASGGTEGGCGEGHCREWREG</sequence>
<reference evidence="1 2" key="2">
    <citation type="journal article" date="2014" name="J. Gen. Appl. Microbiol.">
        <title>The early diverging ascomycetous budding yeast Saitoella complicata has three histone deacetylases belonging to the Clr6, Hos2, and Rpd3 lineages.</title>
        <authorList>
            <person name="Nishida H."/>
            <person name="Matsumoto T."/>
            <person name="Kondo S."/>
            <person name="Hamamoto M."/>
            <person name="Yoshikawa H."/>
        </authorList>
    </citation>
    <scope>NUCLEOTIDE SEQUENCE [LARGE SCALE GENOMIC DNA]</scope>
    <source>
        <strain evidence="1 2">NRRL Y-17804</strain>
    </source>
</reference>
<dbReference type="AlphaFoldDB" id="A0A0E9NBR9"/>
<organism evidence="1 2">
    <name type="scientific">Saitoella complicata (strain BCRC 22490 / CBS 7301 / JCM 7358 / NBRC 10748 / NRRL Y-17804)</name>
    <dbReference type="NCBI Taxonomy" id="698492"/>
    <lineage>
        <taxon>Eukaryota</taxon>
        <taxon>Fungi</taxon>
        <taxon>Dikarya</taxon>
        <taxon>Ascomycota</taxon>
        <taxon>Taphrinomycotina</taxon>
        <taxon>Taphrinomycotina incertae sedis</taxon>
        <taxon>Saitoella</taxon>
    </lineage>
</organism>